<dbReference type="RefSeq" id="WP_100990121.1">
    <property type="nucleotide sequence ID" value="NZ_CP025096.1"/>
</dbReference>
<protein>
    <submittedName>
        <fullName evidence="1">Uncharacterized protein</fullName>
    </submittedName>
</protein>
<accession>A0A2K8Z2H3</accession>
<gene>
    <name evidence="1" type="ORF">CWM47_20815</name>
</gene>
<organism evidence="1 2">
    <name type="scientific">Spirosoma pollinicola</name>
    <dbReference type="NCBI Taxonomy" id="2057025"/>
    <lineage>
        <taxon>Bacteria</taxon>
        <taxon>Pseudomonadati</taxon>
        <taxon>Bacteroidota</taxon>
        <taxon>Cytophagia</taxon>
        <taxon>Cytophagales</taxon>
        <taxon>Cytophagaceae</taxon>
        <taxon>Spirosoma</taxon>
    </lineage>
</organism>
<evidence type="ECO:0000313" key="1">
    <source>
        <dbReference type="EMBL" id="AUD04055.1"/>
    </source>
</evidence>
<dbReference type="Proteomes" id="UP000232883">
    <property type="component" value="Chromosome"/>
</dbReference>
<name>A0A2K8Z2H3_9BACT</name>
<dbReference type="KEGG" id="spir:CWM47_20815"/>
<dbReference type="AlphaFoldDB" id="A0A2K8Z2H3"/>
<dbReference type="EMBL" id="CP025096">
    <property type="protein sequence ID" value="AUD04055.1"/>
    <property type="molecule type" value="Genomic_DNA"/>
</dbReference>
<sequence>MNNFVTIRLFKTFKQVTYYTFLVEGREQSETDTFFARFENDLALANDLNLLVAWIGEIGQNRGAKSRYFRFENDALALPPPAKIMAELGNSYCQFRLYCIRLSDEIVILANGGRKTSQTVQNSPELMTHFRFANKMAQQLIELIQSGELVLDGKQIANLETIELLD</sequence>
<evidence type="ECO:0000313" key="2">
    <source>
        <dbReference type="Proteomes" id="UP000232883"/>
    </source>
</evidence>
<reference evidence="1 2" key="1">
    <citation type="submission" date="2017-11" db="EMBL/GenBank/DDBJ databases">
        <title>Taxonomic description and genome sequences of Spirosoma HA7 sp. nov., isolated from pollen microhabitat of Corylus avellana.</title>
        <authorList>
            <person name="Ambika Manirajan B."/>
            <person name="Suarez C."/>
            <person name="Ratering S."/>
            <person name="Geissler-Plaum R."/>
            <person name="Cardinale M."/>
            <person name="Sylvia S."/>
        </authorList>
    </citation>
    <scope>NUCLEOTIDE SEQUENCE [LARGE SCALE GENOMIC DNA]</scope>
    <source>
        <strain evidence="1 2">HA7</strain>
    </source>
</reference>
<keyword evidence="2" id="KW-1185">Reference proteome</keyword>
<dbReference type="OrthoDB" id="662471at2"/>
<proteinExistence type="predicted"/>